<gene>
    <name evidence="1" type="ORF">GSMUA_269080.1</name>
</gene>
<keyword evidence="3" id="KW-1185">Reference proteome</keyword>
<dbReference type="Gramene" id="Ma05_t19830.1">
    <property type="protein sequence ID" value="Ma05_p19830.1"/>
    <property type="gene ID" value="Ma05_g19830"/>
</dbReference>
<reference evidence="2" key="2">
    <citation type="submission" date="2021-05" db="UniProtKB">
        <authorList>
            <consortium name="EnsemblPlants"/>
        </authorList>
    </citation>
    <scope>IDENTIFICATION</scope>
    <source>
        <strain evidence="2">subsp. malaccensis</strain>
    </source>
</reference>
<protein>
    <submittedName>
        <fullName evidence="1">(wild Malaysian banana) hypothetical protein</fullName>
    </submittedName>
</protein>
<dbReference type="EMBL" id="HG996470">
    <property type="protein sequence ID" value="CAG1838731.1"/>
    <property type="molecule type" value="Genomic_DNA"/>
</dbReference>
<reference evidence="1" key="1">
    <citation type="submission" date="2021-03" db="EMBL/GenBank/DDBJ databases">
        <authorList>
            <consortium name="Genoscope - CEA"/>
            <person name="William W."/>
        </authorList>
    </citation>
    <scope>NUCLEOTIDE SEQUENCE</scope>
    <source>
        <strain evidence="1">Doubled-haploid Pahang</strain>
    </source>
</reference>
<evidence type="ECO:0000313" key="1">
    <source>
        <dbReference type="EMBL" id="CAG1838731.1"/>
    </source>
</evidence>
<dbReference type="EnsemblPlants" id="Ma05_t19830.1">
    <property type="protein sequence ID" value="Ma05_p19830.1"/>
    <property type="gene ID" value="Ma05_g19830"/>
</dbReference>
<proteinExistence type="predicted"/>
<name>A0A804J6E4_MUSAM</name>
<organism evidence="2 3">
    <name type="scientific">Musa acuminata subsp. malaccensis</name>
    <name type="common">Wild banana</name>
    <name type="synonym">Musa malaccensis</name>
    <dbReference type="NCBI Taxonomy" id="214687"/>
    <lineage>
        <taxon>Eukaryota</taxon>
        <taxon>Viridiplantae</taxon>
        <taxon>Streptophyta</taxon>
        <taxon>Embryophyta</taxon>
        <taxon>Tracheophyta</taxon>
        <taxon>Spermatophyta</taxon>
        <taxon>Magnoliopsida</taxon>
        <taxon>Liliopsida</taxon>
        <taxon>Zingiberales</taxon>
        <taxon>Musaceae</taxon>
        <taxon>Musa</taxon>
    </lineage>
</organism>
<accession>A0A804J6E4</accession>
<dbReference type="InParanoid" id="A0A804J6E4"/>
<sequence>MFFRSGIKAVDVCKFCCLLEIRRVGIKEVVGRGNDLTRYDSLVTSCYISVFKKSKTC</sequence>
<dbReference type="Proteomes" id="UP000012960">
    <property type="component" value="Unplaced"/>
</dbReference>
<evidence type="ECO:0000313" key="3">
    <source>
        <dbReference type="Proteomes" id="UP000012960"/>
    </source>
</evidence>
<dbReference type="AlphaFoldDB" id="A0A804J6E4"/>
<evidence type="ECO:0000313" key="2">
    <source>
        <dbReference type="EnsemblPlants" id="Ma05_p19830.1"/>
    </source>
</evidence>